<reference evidence="4 5" key="1">
    <citation type="submission" date="2014-04" db="EMBL/GenBank/DDBJ databases">
        <title>Aquimarina sp. 22II-S11-z7 Genome Sequencing.</title>
        <authorList>
            <person name="Lai Q."/>
        </authorList>
    </citation>
    <scope>NUCLEOTIDE SEQUENCE [LARGE SCALE GENOMIC DNA]</scope>
    <source>
        <strain evidence="4 5">22II-S11-z7</strain>
    </source>
</reference>
<dbReference type="eggNOG" id="COG0654">
    <property type="taxonomic scope" value="Bacteria"/>
</dbReference>
<dbReference type="PRINTS" id="PR00420">
    <property type="entry name" value="RNGMNOXGNASE"/>
</dbReference>
<dbReference type="Gene3D" id="3.50.50.60">
    <property type="entry name" value="FAD/NAD(P)-binding domain"/>
    <property type="match status" value="1"/>
</dbReference>
<dbReference type="Pfam" id="PF01494">
    <property type="entry name" value="FAD_binding_3"/>
    <property type="match status" value="1"/>
</dbReference>
<dbReference type="InterPro" id="IPR002938">
    <property type="entry name" value="FAD-bd"/>
</dbReference>
<evidence type="ECO:0000313" key="5">
    <source>
        <dbReference type="Proteomes" id="UP000023541"/>
    </source>
</evidence>
<keyword evidence="1" id="KW-0560">Oxidoreductase</keyword>
<comment type="caution">
    <text evidence="4">The sequence shown here is derived from an EMBL/GenBank/DDBJ whole genome shotgun (WGS) entry which is preliminary data.</text>
</comment>
<dbReference type="InterPro" id="IPR050493">
    <property type="entry name" value="FAD-dep_Monooxygenase_BioMet"/>
</dbReference>
<dbReference type="STRING" id="1317122.ATO12_12945"/>
<dbReference type="GO" id="GO:0004497">
    <property type="term" value="F:monooxygenase activity"/>
    <property type="evidence" value="ECO:0007669"/>
    <property type="project" value="UniProtKB-KW"/>
</dbReference>
<dbReference type="SUPFAM" id="SSF51905">
    <property type="entry name" value="FAD/NAD(P)-binding domain"/>
    <property type="match status" value="1"/>
</dbReference>
<name>A0A023BYE5_9FLAO</name>
<dbReference type="OrthoDB" id="9766816at2"/>
<dbReference type="Proteomes" id="UP000023541">
    <property type="component" value="Unassembled WGS sequence"/>
</dbReference>
<gene>
    <name evidence="4" type="ORF">ATO12_12945</name>
</gene>
<sequence>MKKIVIAGGGIAGLATARILQNQGYDIKLIEKQPEWQISGTGLYLPSNGVVALDKIGLATTAREKGFIIDYRNIKNAKGEAILDLDLEKIWGREKPCLGIKRNVLHDILIDGLNTIDISFNTTIKSLKANPNSVAIELSNGSKEECDLVIGADGLYSKTRNLILGDIPLRKVTAQVCRFIIKKPRDINSWTLFISTVGQFLIIPIDKDSAYCYVNRKTKGFKTFDKKQYMEPFKKFASPVPEILNDWNPNDAYWNDLEELPKLPIMGSGRVVLIGDAAHGMPPFMAQGGALALEDAVVLSGLLKNEDWSTMAYTFSKNRSNRIDWTRARNQKREKLSKLPYWIAKLGLKKVGEKNWTEDYRPLAETPNW</sequence>
<evidence type="ECO:0000259" key="3">
    <source>
        <dbReference type="Pfam" id="PF01494"/>
    </source>
</evidence>
<accession>A0A023BYE5</accession>
<keyword evidence="5" id="KW-1185">Reference proteome</keyword>
<evidence type="ECO:0000313" key="4">
    <source>
        <dbReference type="EMBL" id="EZH74668.1"/>
    </source>
</evidence>
<dbReference type="AlphaFoldDB" id="A0A023BYE5"/>
<protein>
    <recommendedName>
        <fullName evidence="3">FAD-binding domain-containing protein</fullName>
    </recommendedName>
</protein>
<dbReference type="GO" id="GO:0071949">
    <property type="term" value="F:FAD binding"/>
    <property type="evidence" value="ECO:0007669"/>
    <property type="project" value="InterPro"/>
</dbReference>
<keyword evidence="2" id="KW-0503">Monooxygenase</keyword>
<feature type="domain" description="FAD-binding" evidence="3">
    <location>
        <begin position="3"/>
        <end position="300"/>
    </location>
</feature>
<proteinExistence type="predicted"/>
<evidence type="ECO:0000256" key="2">
    <source>
        <dbReference type="ARBA" id="ARBA00023033"/>
    </source>
</evidence>
<dbReference type="PANTHER" id="PTHR13789:SF309">
    <property type="entry name" value="PUTATIVE (AFU_ORTHOLOGUE AFUA_6G14510)-RELATED"/>
    <property type="match status" value="1"/>
</dbReference>
<dbReference type="PANTHER" id="PTHR13789">
    <property type="entry name" value="MONOOXYGENASE"/>
    <property type="match status" value="1"/>
</dbReference>
<dbReference type="RefSeq" id="WP_034241270.1">
    <property type="nucleotide sequence ID" value="NZ_AQRA01000003.1"/>
</dbReference>
<dbReference type="InterPro" id="IPR036188">
    <property type="entry name" value="FAD/NAD-bd_sf"/>
</dbReference>
<evidence type="ECO:0000256" key="1">
    <source>
        <dbReference type="ARBA" id="ARBA00023002"/>
    </source>
</evidence>
<dbReference type="EMBL" id="AQRA01000003">
    <property type="protein sequence ID" value="EZH74668.1"/>
    <property type="molecule type" value="Genomic_DNA"/>
</dbReference>
<organism evidence="4 5">
    <name type="scientific">Aquimarina atlantica</name>
    <dbReference type="NCBI Taxonomy" id="1317122"/>
    <lineage>
        <taxon>Bacteria</taxon>
        <taxon>Pseudomonadati</taxon>
        <taxon>Bacteroidota</taxon>
        <taxon>Flavobacteriia</taxon>
        <taxon>Flavobacteriales</taxon>
        <taxon>Flavobacteriaceae</taxon>
        <taxon>Aquimarina</taxon>
    </lineage>
</organism>